<dbReference type="Proteomes" id="UP000198575">
    <property type="component" value="Unassembled WGS sequence"/>
</dbReference>
<proteinExistence type="predicted"/>
<evidence type="ECO:0000313" key="2">
    <source>
        <dbReference type="EMBL" id="SFN18042.1"/>
    </source>
</evidence>
<evidence type="ECO:0000313" key="3">
    <source>
        <dbReference type="Proteomes" id="UP000198575"/>
    </source>
</evidence>
<organism evidence="2 3">
    <name type="scientific">Dokdonella immobilis</name>
    <dbReference type="NCBI Taxonomy" id="578942"/>
    <lineage>
        <taxon>Bacteria</taxon>
        <taxon>Pseudomonadati</taxon>
        <taxon>Pseudomonadota</taxon>
        <taxon>Gammaproteobacteria</taxon>
        <taxon>Lysobacterales</taxon>
        <taxon>Rhodanobacteraceae</taxon>
        <taxon>Dokdonella</taxon>
    </lineage>
</organism>
<dbReference type="Pfam" id="PF11231">
    <property type="entry name" value="DUF3034"/>
    <property type="match status" value="1"/>
</dbReference>
<dbReference type="STRING" id="578942.SAMN05216289_106140"/>
<gene>
    <name evidence="2" type="ORF">SAMN05216289_106140</name>
</gene>
<feature type="chain" id="PRO_5011527273" description="DUF3034 family protein" evidence="1">
    <location>
        <begin position="28"/>
        <end position="313"/>
    </location>
</feature>
<dbReference type="EMBL" id="FOVF01000006">
    <property type="protein sequence ID" value="SFN18042.1"/>
    <property type="molecule type" value="Genomic_DNA"/>
</dbReference>
<keyword evidence="1" id="KW-0732">Signal</keyword>
<keyword evidence="3" id="KW-1185">Reference proteome</keyword>
<dbReference type="InterPro" id="IPR021393">
    <property type="entry name" value="DUF3034"/>
</dbReference>
<protein>
    <recommendedName>
        <fullName evidence="4">DUF3034 family protein</fullName>
    </recommendedName>
</protein>
<sequence>MNCSLRFCGSVTMALAMGAGVCAAAQAADPESGPASPAELARPDDTLAGSDKLLLTGGVSQLEGAAGGGLTPWAVIGGYGTRDQIGANAFLTRVGVQDYHLDGAGALIGFLDRIELSIARQRFDTEDVGAALGLGRGYSFTQTIIGLKVKLAGDAVLEQDRWLPQVSVGAQFKRNDRGDLLRAIGAKDDHGVDFYVSATKLYLSQSVLANLTLRFTRANQIGLLGFGGDRNDSYRPQLEGSVAWLLSRKLAIGAEYRMKPDNLGIAAEDDWFDAFIAWAPSKHVSLTLAYADLGNIVIKDRQRGLYASLQVGF</sequence>
<name>A0A1I4WX97_9GAMM</name>
<dbReference type="AlphaFoldDB" id="A0A1I4WX97"/>
<accession>A0A1I4WX97</accession>
<evidence type="ECO:0000256" key="1">
    <source>
        <dbReference type="SAM" id="SignalP"/>
    </source>
</evidence>
<evidence type="ECO:0008006" key="4">
    <source>
        <dbReference type="Google" id="ProtNLM"/>
    </source>
</evidence>
<reference evidence="2 3" key="1">
    <citation type="submission" date="2016-10" db="EMBL/GenBank/DDBJ databases">
        <authorList>
            <person name="de Groot N.N."/>
        </authorList>
    </citation>
    <scope>NUCLEOTIDE SEQUENCE [LARGE SCALE GENOMIC DNA]</scope>
    <source>
        <strain evidence="2 3">CGMCC 1.7659</strain>
    </source>
</reference>
<feature type="signal peptide" evidence="1">
    <location>
        <begin position="1"/>
        <end position="27"/>
    </location>
</feature>